<dbReference type="EMBL" id="CP002961">
    <property type="protein sequence ID" value="AFK01674.1"/>
    <property type="molecule type" value="Genomic_DNA"/>
</dbReference>
<dbReference type="Proteomes" id="UP000002875">
    <property type="component" value="Chromosome"/>
</dbReference>
<keyword evidence="3" id="KW-1185">Reference proteome</keyword>
<gene>
    <name evidence="2" type="ordered locus">Emtol_0520</name>
</gene>
<proteinExistence type="predicted"/>
<reference evidence="2 3" key="1">
    <citation type="submission" date="2011-07" db="EMBL/GenBank/DDBJ databases">
        <title>The complete genome of chromosome of Emticicia oligotrophica DSM 17448.</title>
        <authorList>
            <consortium name="US DOE Joint Genome Institute (JGI-PGF)"/>
            <person name="Lucas S."/>
            <person name="Han J."/>
            <person name="Lapidus A."/>
            <person name="Bruce D."/>
            <person name="Goodwin L."/>
            <person name="Pitluck S."/>
            <person name="Peters L."/>
            <person name="Kyrpides N."/>
            <person name="Mavromatis K."/>
            <person name="Ivanova N."/>
            <person name="Ovchinnikova G."/>
            <person name="Teshima H."/>
            <person name="Detter J.C."/>
            <person name="Tapia R."/>
            <person name="Han C."/>
            <person name="Land M."/>
            <person name="Hauser L."/>
            <person name="Markowitz V."/>
            <person name="Cheng J.-F."/>
            <person name="Hugenholtz P."/>
            <person name="Woyke T."/>
            <person name="Wu D."/>
            <person name="Tindall B."/>
            <person name="Pomrenke H."/>
            <person name="Brambilla E."/>
            <person name="Klenk H.-P."/>
            <person name="Eisen J.A."/>
        </authorList>
    </citation>
    <scope>NUCLEOTIDE SEQUENCE [LARGE SCALE GENOMIC DNA]</scope>
    <source>
        <strain evidence="2 3">DSM 17448</strain>
    </source>
</reference>
<dbReference type="RefSeq" id="WP_015027377.1">
    <property type="nucleotide sequence ID" value="NC_018748.1"/>
</dbReference>
<keyword evidence="1" id="KW-1133">Transmembrane helix</keyword>
<evidence type="ECO:0008006" key="4">
    <source>
        <dbReference type="Google" id="ProtNLM"/>
    </source>
</evidence>
<keyword evidence="1" id="KW-0812">Transmembrane</keyword>
<dbReference type="SUPFAM" id="SSF101898">
    <property type="entry name" value="NHL repeat"/>
    <property type="match status" value="1"/>
</dbReference>
<sequence length="901" mass="102046">MIKAKHIWYINAILLIAAVLIAYKIWLAPRKDAWSFVPENAFLVVESAEIQQSLFEKTDPTQLSDIPFFYDALAQLKKVTESVDNQELSKKFVEKKLITYSLHRENKKNLEYILYIPAGSFGDESFLNNLLVPDATKRKVYSRNFKGLRINELYDINSRLLFNFFVHDDFLICSASKVLLEEVANRIKSGVSLELPPFKESRKGTAHIYFKSKNLQDVADILPSQLSPNLIEFFGNITPRNPDIVFEKQKVPNIISAYIHSKGTNSIPFLGIFARQKPQPFGCAALIPENTAIAIRLSFKNKLTLAQDFIAYLKNNEAELVAEKDSVNRLLNANINGFYSFLKDEIVLCEMETSADEPSKKILLIKTDDSAEALNLFDDLATDAEKISSYFKPQPFTYLNNYVRKIQVSQLPAMLFGSVFRGFSDCYYTQKDDYIILASDDDAMRDYLNNLNTGQTWAKTNLYRDFIARLSPQSQVTAMISPQRIWNNIFYSLPKKWQSSTEKHEGRIKDLRFIAIENFVMNNKFGTKLLIEKIPQTQKENILNKFFLQDSLSMGAPIIGMPNVIKTPSNNDEIIIQTNQQLKLISNNAKEINSIALGQEIATNYLLPTDYFQDGLLHYLSTTPSDLVVLSRDAVQGIVASKPELDLVGGVKALAVSETKIYVVDGAGKIYLLNEETQKVSQVRTSLQLGNIVQISPVKYKNNTYLAVLQRDGTLSVLYEQGHSLSGFPKVPLTARPIGMIIEEDANKNSVLTLVSEIGEIKKVDMLGNSLNEASVQLERPDKGTIFELLFDQNHKDWLVVRRTSTSMLIFNKQGASVLKIENTNFLKAQLKYFDLGHDIRIITVFDGKNNTFFDLKGNLLGNKSLIASSLPAITYSEAYNKLFIYNPNKSNFEVWTVKLK</sequence>
<evidence type="ECO:0000313" key="2">
    <source>
        <dbReference type="EMBL" id="AFK01674.1"/>
    </source>
</evidence>
<organism evidence="2 3">
    <name type="scientific">Emticicia oligotrophica (strain DSM 17448 / CIP 109782 / MTCC 6937 / GPTSA100-15)</name>
    <dbReference type="NCBI Taxonomy" id="929562"/>
    <lineage>
        <taxon>Bacteria</taxon>
        <taxon>Pseudomonadati</taxon>
        <taxon>Bacteroidota</taxon>
        <taxon>Cytophagia</taxon>
        <taxon>Cytophagales</taxon>
        <taxon>Leadbetterellaceae</taxon>
        <taxon>Emticicia</taxon>
    </lineage>
</organism>
<feature type="transmembrane region" description="Helical" evidence="1">
    <location>
        <begin position="7"/>
        <end position="26"/>
    </location>
</feature>
<keyword evidence="1" id="KW-0472">Membrane</keyword>
<protein>
    <recommendedName>
        <fullName evidence="4">DUF3352 domain-containing protein</fullName>
    </recommendedName>
</protein>
<evidence type="ECO:0000313" key="3">
    <source>
        <dbReference type="Proteomes" id="UP000002875"/>
    </source>
</evidence>
<name>A0ABN4ABW4_EMTOG</name>
<evidence type="ECO:0000256" key="1">
    <source>
        <dbReference type="SAM" id="Phobius"/>
    </source>
</evidence>
<accession>A0ABN4ABW4</accession>